<dbReference type="Proteomes" id="UP000316517">
    <property type="component" value="Unassembled WGS sequence"/>
</dbReference>
<keyword evidence="7 11" id="KW-0862">Zinc</keyword>
<evidence type="ECO:0000256" key="9">
    <source>
        <dbReference type="ARBA" id="ARBA00023049"/>
    </source>
</evidence>
<sequence length="344" mass="37583">MIVSALFVILVFVLLILPHEIGHFLMAKACGMKVDRFSFGLGPRLWGFKRGETEYSISVLPFGGYVKIAGMEPGEEASEGNFRKKSLGKRILVLGAGSGTNYLVAIFLFALTFMIGFYTFNLEEAIIGEVTQGSPAEGSSLLPGDKIIEVGNKSIDSWEDLALSIKNSEEGVLKFKIQRKGEIFEVKVSPIFYPEAGRKMVGIAPVRVFKREGPIVSLAKGAQEVFVLTRAILLAIWGMITGRVPVQFSGPVGIAQFVGESVKMGLSSFILLTALLSVNLGLFNLFPIPALDGGRLLFLVLEGIRGKPLDLQKEELVHYIGFLVLISLILLVTYQDILRLAIKD</sequence>
<dbReference type="EMBL" id="SOJT01000032">
    <property type="protein sequence ID" value="TET30587.1"/>
    <property type="molecule type" value="Genomic_DNA"/>
</dbReference>
<evidence type="ECO:0000256" key="10">
    <source>
        <dbReference type="ARBA" id="ARBA00023136"/>
    </source>
</evidence>
<dbReference type="InterPro" id="IPR008915">
    <property type="entry name" value="Peptidase_M50"/>
</dbReference>
<proteinExistence type="inferred from homology"/>
<dbReference type="InterPro" id="IPR004387">
    <property type="entry name" value="Pept_M50_Zn"/>
</dbReference>
<protein>
    <recommendedName>
        <fullName evidence="11">Zinc metalloprotease</fullName>
        <ecNumber evidence="11">3.4.24.-</ecNumber>
    </recommendedName>
</protein>
<evidence type="ECO:0000313" key="14">
    <source>
        <dbReference type="Proteomes" id="UP000316517"/>
    </source>
</evidence>
<evidence type="ECO:0000256" key="4">
    <source>
        <dbReference type="ARBA" id="ARBA00022670"/>
    </source>
</evidence>
<evidence type="ECO:0000256" key="8">
    <source>
        <dbReference type="ARBA" id="ARBA00022989"/>
    </source>
</evidence>
<dbReference type="InterPro" id="IPR036034">
    <property type="entry name" value="PDZ_sf"/>
</dbReference>
<keyword evidence="11" id="KW-0479">Metal-binding</keyword>
<evidence type="ECO:0000256" key="6">
    <source>
        <dbReference type="ARBA" id="ARBA00022801"/>
    </source>
</evidence>
<dbReference type="GO" id="GO:0006508">
    <property type="term" value="P:proteolysis"/>
    <property type="evidence" value="ECO:0007669"/>
    <property type="project" value="UniProtKB-KW"/>
</dbReference>
<dbReference type="CDD" id="cd06163">
    <property type="entry name" value="S2P-M50_PDZ_RseP-like"/>
    <property type="match status" value="1"/>
</dbReference>
<comment type="subcellular location">
    <subcellularLocation>
        <location evidence="2">Membrane</location>
        <topology evidence="2">Multi-pass membrane protein</topology>
    </subcellularLocation>
</comment>
<keyword evidence="6 11" id="KW-0378">Hydrolase</keyword>
<evidence type="ECO:0000256" key="3">
    <source>
        <dbReference type="ARBA" id="ARBA00007931"/>
    </source>
</evidence>
<feature type="transmembrane region" description="Helical" evidence="11">
    <location>
        <begin position="102"/>
        <end position="120"/>
    </location>
</feature>
<keyword evidence="8 11" id="KW-1133">Transmembrane helix</keyword>
<dbReference type="SUPFAM" id="SSF50156">
    <property type="entry name" value="PDZ domain-like"/>
    <property type="match status" value="1"/>
</dbReference>
<dbReference type="SMART" id="SM00228">
    <property type="entry name" value="PDZ"/>
    <property type="match status" value="1"/>
</dbReference>
<organism evidence="13 14">
    <name type="scientific">Aerophobetes bacterium</name>
    <dbReference type="NCBI Taxonomy" id="2030807"/>
    <lineage>
        <taxon>Bacteria</taxon>
        <taxon>Candidatus Aerophobota</taxon>
    </lineage>
</organism>
<feature type="transmembrane region" description="Helical" evidence="11">
    <location>
        <begin position="269"/>
        <end position="291"/>
    </location>
</feature>
<comment type="cofactor">
    <cofactor evidence="1 11">
        <name>Zn(2+)</name>
        <dbReference type="ChEBI" id="CHEBI:29105"/>
    </cofactor>
</comment>
<comment type="caution">
    <text evidence="13">The sequence shown here is derived from an EMBL/GenBank/DDBJ whole genome shotgun (WGS) entry which is preliminary data.</text>
</comment>
<evidence type="ECO:0000256" key="7">
    <source>
        <dbReference type="ARBA" id="ARBA00022833"/>
    </source>
</evidence>
<dbReference type="InterPro" id="IPR001478">
    <property type="entry name" value="PDZ"/>
</dbReference>
<gene>
    <name evidence="13" type="primary">rseP</name>
    <name evidence="13" type="ORF">E3J68_00540</name>
</gene>
<evidence type="ECO:0000256" key="1">
    <source>
        <dbReference type="ARBA" id="ARBA00001947"/>
    </source>
</evidence>
<dbReference type="Gene3D" id="2.30.42.10">
    <property type="match status" value="1"/>
</dbReference>
<keyword evidence="5 11" id="KW-0812">Transmembrane</keyword>
<feature type="domain" description="PDZ" evidence="12">
    <location>
        <begin position="116"/>
        <end position="181"/>
    </location>
</feature>
<accession>A0A523TJT9</accession>
<dbReference type="EC" id="3.4.24.-" evidence="11"/>
<name>A0A523TJT9_UNCAE</name>
<dbReference type="Pfam" id="PF02163">
    <property type="entry name" value="Peptidase_M50"/>
    <property type="match status" value="1"/>
</dbReference>
<evidence type="ECO:0000256" key="2">
    <source>
        <dbReference type="ARBA" id="ARBA00004141"/>
    </source>
</evidence>
<dbReference type="AlphaFoldDB" id="A0A523TJT9"/>
<dbReference type="NCBIfam" id="TIGR00054">
    <property type="entry name" value="RIP metalloprotease RseP"/>
    <property type="match status" value="1"/>
</dbReference>
<dbReference type="PANTHER" id="PTHR42837:SF2">
    <property type="entry name" value="MEMBRANE METALLOPROTEASE ARASP2, CHLOROPLASTIC-RELATED"/>
    <property type="match status" value="1"/>
</dbReference>
<dbReference type="GO" id="GO:0004222">
    <property type="term" value="F:metalloendopeptidase activity"/>
    <property type="evidence" value="ECO:0007669"/>
    <property type="project" value="InterPro"/>
</dbReference>
<evidence type="ECO:0000313" key="13">
    <source>
        <dbReference type="EMBL" id="TET30587.1"/>
    </source>
</evidence>
<evidence type="ECO:0000256" key="11">
    <source>
        <dbReference type="RuleBase" id="RU362031"/>
    </source>
</evidence>
<dbReference type="PANTHER" id="PTHR42837">
    <property type="entry name" value="REGULATOR OF SIGMA-E PROTEASE RSEP"/>
    <property type="match status" value="1"/>
</dbReference>
<keyword evidence="9 11" id="KW-0482">Metalloprotease</keyword>
<keyword evidence="10 11" id="KW-0472">Membrane</keyword>
<dbReference type="GO" id="GO:0046872">
    <property type="term" value="F:metal ion binding"/>
    <property type="evidence" value="ECO:0007669"/>
    <property type="project" value="UniProtKB-KW"/>
</dbReference>
<dbReference type="GO" id="GO:0016020">
    <property type="term" value="C:membrane"/>
    <property type="evidence" value="ECO:0007669"/>
    <property type="project" value="UniProtKB-SubCell"/>
</dbReference>
<reference evidence="13 14" key="1">
    <citation type="submission" date="2019-03" db="EMBL/GenBank/DDBJ databases">
        <title>Metabolic potential of uncultured bacteria and archaea associated with petroleum seepage in deep-sea sediments.</title>
        <authorList>
            <person name="Dong X."/>
            <person name="Hubert C."/>
        </authorList>
    </citation>
    <scope>NUCLEOTIDE SEQUENCE [LARGE SCALE GENOMIC DNA]</scope>
    <source>
        <strain evidence="13">E44_bin3</strain>
    </source>
</reference>
<comment type="similarity">
    <text evidence="3 11">Belongs to the peptidase M50B family.</text>
</comment>
<dbReference type="CDD" id="cd23081">
    <property type="entry name" value="cpPDZ_EcRseP-like"/>
    <property type="match status" value="1"/>
</dbReference>
<feature type="transmembrane region" description="Helical" evidence="11">
    <location>
        <begin position="316"/>
        <end position="334"/>
    </location>
</feature>
<evidence type="ECO:0000259" key="12">
    <source>
        <dbReference type="SMART" id="SM00228"/>
    </source>
</evidence>
<keyword evidence="4 13" id="KW-0645">Protease</keyword>
<evidence type="ECO:0000256" key="5">
    <source>
        <dbReference type="ARBA" id="ARBA00022692"/>
    </source>
</evidence>